<evidence type="ECO:0000256" key="1">
    <source>
        <dbReference type="PROSITE-ProRule" id="PRU00047"/>
    </source>
</evidence>
<feature type="non-terminal residue" evidence="3">
    <location>
        <position position="194"/>
    </location>
</feature>
<sequence>GVRQLRAPGEAEHTWAKFRTEFYKKYFPPSARAAKELELLQLKQGNMTVAEYTPRTGRRDQPSRNFNRNLALQGQNFKNNGQFRQHLPLPSSNSNFRRNINSNNQQNFGRGSQLAQTGIACQKCGKYHGNAPCRFGSGKCYNCGQPGHIARNCQAVRERATSSRPQPNPLRVQQQGKVFSIEAKDVVTSDSLIQ</sequence>
<dbReference type="SMART" id="SM00343">
    <property type="entry name" value="ZnF_C2HC"/>
    <property type="match status" value="1"/>
</dbReference>
<evidence type="ECO:0000313" key="3">
    <source>
        <dbReference type="EMBL" id="MED6215116.1"/>
    </source>
</evidence>
<dbReference type="Pfam" id="PF03732">
    <property type="entry name" value="Retrotrans_gag"/>
    <property type="match status" value="1"/>
</dbReference>
<comment type="caution">
    <text evidence="3">The sequence shown here is derived from an EMBL/GenBank/DDBJ whole genome shotgun (WGS) entry which is preliminary data.</text>
</comment>
<dbReference type="Gene3D" id="4.10.60.10">
    <property type="entry name" value="Zinc finger, CCHC-type"/>
    <property type="match status" value="1"/>
</dbReference>
<dbReference type="SUPFAM" id="SSF57756">
    <property type="entry name" value="Retrovirus zinc finger-like domains"/>
    <property type="match status" value="1"/>
</dbReference>
<accession>A0ABU6YYM6</accession>
<feature type="domain" description="CCHC-type" evidence="2">
    <location>
        <begin position="139"/>
        <end position="153"/>
    </location>
</feature>
<dbReference type="PROSITE" id="PS50158">
    <property type="entry name" value="ZF_CCHC"/>
    <property type="match status" value="1"/>
</dbReference>
<evidence type="ECO:0000313" key="4">
    <source>
        <dbReference type="Proteomes" id="UP001341840"/>
    </source>
</evidence>
<reference evidence="3 4" key="1">
    <citation type="journal article" date="2023" name="Plants (Basel)">
        <title>Bridging the Gap: Combining Genomics and Transcriptomics Approaches to Understand Stylosanthes scabra, an Orphan Legume from the Brazilian Caatinga.</title>
        <authorList>
            <person name="Ferreira-Neto J.R.C."/>
            <person name="da Silva M.D."/>
            <person name="Binneck E."/>
            <person name="de Melo N.F."/>
            <person name="da Silva R.H."/>
            <person name="de Melo A.L.T.M."/>
            <person name="Pandolfi V."/>
            <person name="Bustamante F.O."/>
            <person name="Brasileiro-Vidal A.C."/>
            <person name="Benko-Iseppon A.M."/>
        </authorList>
    </citation>
    <scope>NUCLEOTIDE SEQUENCE [LARGE SCALE GENOMIC DNA]</scope>
    <source>
        <tissue evidence="3">Leaves</tissue>
    </source>
</reference>
<dbReference type="InterPro" id="IPR036875">
    <property type="entry name" value="Znf_CCHC_sf"/>
</dbReference>
<proteinExistence type="predicted"/>
<keyword evidence="1" id="KW-0862">Zinc</keyword>
<dbReference type="InterPro" id="IPR001878">
    <property type="entry name" value="Znf_CCHC"/>
</dbReference>
<dbReference type="Proteomes" id="UP001341840">
    <property type="component" value="Unassembled WGS sequence"/>
</dbReference>
<name>A0ABU6YYM6_9FABA</name>
<dbReference type="EMBL" id="JASCZI010247762">
    <property type="protein sequence ID" value="MED6215116.1"/>
    <property type="molecule type" value="Genomic_DNA"/>
</dbReference>
<organism evidence="3 4">
    <name type="scientific">Stylosanthes scabra</name>
    <dbReference type="NCBI Taxonomy" id="79078"/>
    <lineage>
        <taxon>Eukaryota</taxon>
        <taxon>Viridiplantae</taxon>
        <taxon>Streptophyta</taxon>
        <taxon>Embryophyta</taxon>
        <taxon>Tracheophyta</taxon>
        <taxon>Spermatophyta</taxon>
        <taxon>Magnoliopsida</taxon>
        <taxon>eudicotyledons</taxon>
        <taxon>Gunneridae</taxon>
        <taxon>Pentapetalae</taxon>
        <taxon>rosids</taxon>
        <taxon>fabids</taxon>
        <taxon>Fabales</taxon>
        <taxon>Fabaceae</taxon>
        <taxon>Papilionoideae</taxon>
        <taxon>50 kb inversion clade</taxon>
        <taxon>dalbergioids sensu lato</taxon>
        <taxon>Dalbergieae</taxon>
        <taxon>Pterocarpus clade</taxon>
        <taxon>Stylosanthes</taxon>
    </lineage>
</organism>
<protein>
    <recommendedName>
        <fullName evidence="2">CCHC-type domain-containing protein</fullName>
    </recommendedName>
</protein>
<keyword evidence="1" id="KW-0479">Metal-binding</keyword>
<feature type="non-terminal residue" evidence="3">
    <location>
        <position position="1"/>
    </location>
</feature>
<dbReference type="Pfam" id="PF00098">
    <property type="entry name" value="zf-CCHC"/>
    <property type="match status" value="1"/>
</dbReference>
<evidence type="ECO:0000259" key="2">
    <source>
        <dbReference type="PROSITE" id="PS50158"/>
    </source>
</evidence>
<keyword evidence="4" id="KW-1185">Reference proteome</keyword>
<dbReference type="InterPro" id="IPR005162">
    <property type="entry name" value="Retrotrans_gag_dom"/>
</dbReference>
<gene>
    <name evidence="3" type="ORF">PIB30_110207</name>
</gene>
<keyword evidence="1" id="KW-0863">Zinc-finger</keyword>